<dbReference type="EMBL" id="AEUZ02000001">
    <property type="protein sequence ID" value="EHJ56604.1"/>
    <property type="molecule type" value="Genomic_DNA"/>
</dbReference>
<organism evidence="1 2">
    <name type="scientific">Streptococcus urinalis 2285-97</name>
    <dbReference type="NCBI Taxonomy" id="764291"/>
    <lineage>
        <taxon>Bacteria</taxon>
        <taxon>Bacillati</taxon>
        <taxon>Bacillota</taxon>
        <taxon>Bacilli</taxon>
        <taxon>Lactobacillales</taxon>
        <taxon>Streptococcaceae</taxon>
        <taxon>Streptococcus</taxon>
    </lineage>
</organism>
<dbReference type="AlphaFoldDB" id="G5KFM2"/>
<proteinExistence type="predicted"/>
<dbReference type="STRING" id="764291.STRUR_1029"/>
<dbReference type="Proteomes" id="UP000005388">
    <property type="component" value="Unassembled WGS sequence"/>
</dbReference>
<reference evidence="1 2" key="1">
    <citation type="journal article" date="2014" name="Int. J. Syst. Evol. Microbiol.">
        <title>Phylogenomics and the dynamic genome evolution of the genus Streptococcus.</title>
        <authorList>
            <consortium name="The Broad Institute Genome Sequencing Platform"/>
            <person name="Richards V.P."/>
            <person name="Palmer S.R."/>
            <person name="Pavinski Bitar P.D."/>
            <person name="Qin X."/>
            <person name="Weinstock G.M."/>
            <person name="Highlander S.K."/>
            <person name="Town C.D."/>
            <person name="Burne R.A."/>
            <person name="Stanhope M.J."/>
        </authorList>
    </citation>
    <scope>NUCLEOTIDE SEQUENCE [LARGE SCALE GENOMIC DNA]</scope>
    <source>
        <strain evidence="1 2">2285-97</strain>
    </source>
</reference>
<evidence type="ECO:0000313" key="1">
    <source>
        <dbReference type="EMBL" id="EHJ56604.1"/>
    </source>
</evidence>
<comment type="caution">
    <text evidence="1">The sequence shown here is derived from an EMBL/GenBank/DDBJ whole genome shotgun (WGS) entry which is preliminary data.</text>
</comment>
<accession>G5KFM2</accession>
<sequence>MSFISTKTIIAIEDCEVAMTNLNLLFSIDDSYVDQHLLKIIKHTYF</sequence>
<name>G5KFM2_9STRE</name>
<keyword evidence="2" id="KW-1185">Reference proteome</keyword>
<evidence type="ECO:0000313" key="2">
    <source>
        <dbReference type="Proteomes" id="UP000005388"/>
    </source>
</evidence>
<gene>
    <name evidence="1" type="ORF">STRUR_1029</name>
</gene>
<protein>
    <submittedName>
        <fullName evidence="1">Uncharacterized protein</fullName>
    </submittedName>
</protein>